<comment type="caution">
    <text evidence="4">The sequence shown here is derived from an EMBL/GenBank/DDBJ whole genome shotgun (WGS) entry which is preliminary data.</text>
</comment>
<evidence type="ECO:0000313" key="4">
    <source>
        <dbReference type="EMBL" id="KAJ4450084.1"/>
    </source>
</evidence>
<evidence type="ECO:0000256" key="1">
    <source>
        <dbReference type="ARBA" id="ARBA00005771"/>
    </source>
</evidence>
<keyword evidence="5" id="KW-1185">Reference proteome</keyword>
<dbReference type="Pfam" id="PF00685">
    <property type="entry name" value="Sulfotransfer_1"/>
    <property type="match status" value="1"/>
</dbReference>
<accession>A0ABQ8TTQ4</accession>
<evidence type="ECO:0000313" key="5">
    <source>
        <dbReference type="Proteomes" id="UP001148838"/>
    </source>
</evidence>
<reference evidence="4 5" key="1">
    <citation type="journal article" date="2022" name="Allergy">
        <title>Genome assembly and annotation of Periplaneta americana reveal a comprehensive cockroach allergen profile.</title>
        <authorList>
            <person name="Wang L."/>
            <person name="Xiong Q."/>
            <person name="Saelim N."/>
            <person name="Wang L."/>
            <person name="Nong W."/>
            <person name="Wan A.T."/>
            <person name="Shi M."/>
            <person name="Liu X."/>
            <person name="Cao Q."/>
            <person name="Hui J.H.L."/>
            <person name="Sookrung N."/>
            <person name="Leung T.F."/>
            <person name="Tungtrongchitr A."/>
            <person name="Tsui S.K.W."/>
        </authorList>
    </citation>
    <scope>NUCLEOTIDE SEQUENCE [LARGE SCALE GENOMIC DNA]</scope>
    <source>
        <strain evidence="4">PWHHKU_190912</strain>
    </source>
</reference>
<name>A0ABQ8TTQ4_PERAM</name>
<keyword evidence="2" id="KW-0808">Transferase</keyword>
<dbReference type="SUPFAM" id="SSF52540">
    <property type="entry name" value="P-loop containing nucleoside triphosphate hydrolases"/>
    <property type="match status" value="1"/>
</dbReference>
<dbReference type="InterPro" id="IPR000863">
    <property type="entry name" value="Sulfotransferase_dom"/>
</dbReference>
<comment type="similarity">
    <text evidence="1">Belongs to the sulfotransferase 1 family.</text>
</comment>
<organism evidence="4 5">
    <name type="scientific">Periplaneta americana</name>
    <name type="common">American cockroach</name>
    <name type="synonym">Blatta americana</name>
    <dbReference type="NCBI Taxonomy" id="6978"/>
    <lineage>
        <taxon>Eukaryota</taxon>
        <taxon>Metazoa</taxon>
        <taxon>Ecdysozoa</taxon>
        <taxon>Arthropoda</taxon>
        <taxon>Hexapoda</taxon>
        <taxon>Insecta</taxon>
        <taxon>Pterygota</taxon>
        <taxon>Neoptera</taxon>
        <taxon>Polyneoptera</taxon>
        <taxon>Dictyoptera</taxon>
        <taxon>Blattodea</taxon>
        <taxon>Blattoidea</taxon>
        <taxon>Blattidae</taxon>
        <taxon>Blattinae</taxon>
        <taxon>Periplaneta</taxon>
    </lineage>
</organism>
<evidence type="ECO:0000259" key="3">
    <source>
        <dbReference type="Pfam" id="PF00685"/>
    </source>
</evidence>
<dbReference type="PANTHER" id="PTHR11783">
    <property type="entry name" value="SULFOTRANSFERASE SULT"/>
    <property type="match status" value="1"/>
</dbReference>
<dbReference type="InterPro" id="IPR027417">
    <property type="entry name" value="P-loop_NTPase"/>
</dbReference>
<dbReference type="Gene3D" id="3.40.50.300">
    <property type="entry name" value="P-loop containing nucleotide triphosphate hydrolases"/>
    <property type="match status" value="1"/>
</dbReference>
<feature type="domain" description="Sulfotransferase" evidence="3">
    <location>
        <begin position="55"/>
        <end position="153"/>
    </location>
</feature>
<proteinExistence type="inferred from homology"/>
<dbReference type="Proteomes" id="UP001148838">
    <property type="component" value="Unassembled WGS sequence"/>
</dbReference>
<sequence length="271" mass="30602">MPPEMARTFSVVKLYDTIRLQSHGWGRPRKIPGSNTESYPAFAHIGLRENPRKNLNQDLHGVIRKTADFLGKSLNEEQVNQLAEHLSFRSMKSNPATNLEIFAELERKRHGLPEQPDLKFIRQGECGGWRKEMTQEMADKLDAWTKQRLEGTGYNLSSFNKISDGKGHTVGQLEGRDREHLKQRSSAQSTLGKRLLSAENTVRHGALVAASGYALYLFLLHDGAYGTASLTLCTFQRVLTTTDLKPRSHLSSNLNSSRSSDIFKLFCFQVR</sequence>
<dbReference type="EMBL" id="JAJSOF020000003">
    <property type="protein sequence ID" value="KAJ4450084.1"/>
    <property type="molecule type" value="Genomic_DNA"/>
</dbReference>
<evidence type="ECO:0000256" key="2">
    <source>
        <dbReference type="ARBA" id="ARBA00022679"/>
    </source>
</evidence>
<gene>
    <name evidence="4" type="ORF">ANN_01491</name>
</gene>
<protein>
    <recommendedName>
        <fullName evidence="3">Sulfotransferase domain-containing protein</fullName>
    </recommendedName>
</protein>